<dbReference type="Pfam" id="PF03765">
    <property type="entry name" value="CRAL_TRIO_N"/>
    <property type="match status" value="1"/>
</dbReference>
<evidence type="ECO:0000313" key="4">
    <source>
        <dbReference type="Proteomes" id="UP001143981"/>
    </source>
</evidence>
<dbReference type="SMART" id="SM01100">
    <property type="entry name" value="CRAL_TRIO_N"/>
    <property type="match status" value="1"/>
</dbReference>
<evidence type="ECO:0000259" key="2">
    <source>
        <dbReference type="PROSITE" id="PS50191"/>
    </source>
</evidence>
<sequence>PNDVTSLSLEPLVSLSSKDSSGGTPARETPANGTPARETPATFESDADSDRGSVPSTTRKSAKGSGWLSGWWSTPASGQRTPASDRGEREDDERRRLETVQEYIARTSEESKRLVPVEFRPLFGDSLDARTFRAVFWQVATQMGDADGWVLRFLRARKWDVRQVMNMIQKTLQWRAAQAMDEVSMLHHHTMDSGLAFACSVDRLGNPVYIVRVRVNVARNRSVQAIKRFLCWQIETSQLLATGPADGRVTILFDMSDFARENIDLALVRTLISLLTNYYPETLGVLLVYVNSLLFSSLWTLISPFVDPVVRSKIVMAKRPADLAPFIDPEQLPVEIGGCKEFSYGYRLPLAAENSHMADVAARDAVEARYVKAVDTFVLATRRWLDDEGEPELAAHGRAAARDALREAAFAMDPYIRAHTLYHRLGFIKQSRPASL</sequence>
<dbReference type="InterPro" id="IPR036865">
    <property type="entry name" value="CRAL-TRIO_dom_sf"/>
</dbReference>
<dbReference type="InterPro" id="IPR052432">
    <property type="entry name" value="PITP/CRAL-TRIO"/>
</dbReference>
<dbReference type="Proteomes" id="UP001143981">
    <property type="component" value="Unassembled WGS sequence"/>
</dbReference>
<protein>
    <submittedName>
        <fullName evidence="3">Phosphatidylinositol transfer protein csr1</fullName>
    </submittedName>
</protein>
<dbReference type="PROSITE" id="PS50191">
    <property type="entry name" value="CRAL_TRIO"/>
    <property type="match status" value="1"/>
</dbReference>
<dbReference type="PANTHER" id="PTHR46590:SF1">
    <property type="entry name" value="PHOSPHATIDYLINOSITOL TRANSFER PROTEIN CSR1"/>
    <property type="match status" value="1"/>
</dbReference>
<dbReference type="SUPFAM" id="SSF46938">
    <property type="entry name" value="CRAL/TRIO N-terminal domain"/>
    <property type="match status" value="1"/>
</dbReference>
<reference evidence="3" key="1">
    <citation type="submission" date="2022-07" db="EMBL/GenBank/DDBJ databases">
        <title>Phylogenomic reconstructions and comparative analyses of Kickxellomycotina fungi.</title>
        <authorList>
            <person name="Reynolds N.K."/>
            <person name="Stajich J.E."/>
            <person name="Barry K."/>
            <person name="Grigoriev I.V."/>
            <person name="Crous P."/>
            <person name="Smith M.E."/>
        </authorList>
    </citation>
    <scope>NUCLEOTIDE SEQUENCE</scope>
    <source>
        <strain evidence="3">BCRC 34381</strain>
    </source>
</reference>
<organism evidence="3 4">
    <name type="scientific">Coemansia biformis</name>
    <dbReference type="NCBI Taxonomy" id="1286918"/>
    <lineage>
        <taxon>Eukaryota</taxon>
        <taxon>Fungi</taxon>
        <taxon>Fungi incertae sedis</taxon>
        <taxon>Zoopagomycota</taxon>
        <taxon>Kickxellomycotina</taxon>
        <taxon>Kickxellomycetes</taxon>
        <taxon>Kickxellales</taxon>
        <taxon>Kickxellaceae</taxon>
        <taxon>Coemansia</taxon>
    </lineage>
</organism>
<dbReference type="InterPro" id="IPR036273">
    <property type="entry name" value="CRAL/TRIO_N_dom_sf"/>
</dbReference>
<proteinExistence type="predicted"/>
<feature type="region of interest" description="Disordered" evidence="1">
    <location>
        <begin position="1"/>
        <end position="95"/>
    </location>
</feature>
<feature type="compositionally biased region" description="Basic and acidic residues" evidence="1">
    <location>
        <begin position="83"/>
        <end position="95"/>
    </location>
</feature>
<dbReference type="SUPFAM" id="SSF52087">
    <property type="entry name" value="CRAL/TRIO domain"/>
    <property type="match status" value="1"/>
</dbReference>
<evidence type="ECO:0000313" key="3">
    <source>
        <dbReference type="EMBL" id="KAJ1726366.1"/>
    </source>
</evidence>
<gene>
    <name evidence="3" type="primary">CSR1_3</name>
    <name evidence="3" type="ORF">LPJ61_005238</name>
</gene>
<dbReference type="EMBL" id="JANBOI010001604">
    <property type="protein sequence ID" value="KAJ1726366.1"/>
    <property type="molecule type" value="Genomic_DNA"/>
</dbReference>
<accession>A0A9W7YAA4</accession>
<dbReference type="PANTHER" id="PTHR46590">
    <property type="entry name" value="PHOSPHATIDYLINOSITOL TRANSFER PROTEIN CSR1-RELATED"/>
    <property type="match status" value="1"/>
</dbReference>
<keyword evidence="4" id="KW-1185">Reference proteome</keyword>
<dbReference type="InterPro" id="IPR011074">
    <property type="entry name" value="CRAL/TRIO_N_dom"/>
</dbReference>
<dbReference type="InterPro" id="IPR001251">
    <property type="entry name" value="CRAL-TRIO_dom"/>
</dbReference>
<evidence type="ECO:0000256" key="1">
    <source>
        <dbReference type="SAM" id="MobiDB-lite"/>
    </source>
</evidence>
<dbReference type="SMART" id="SM00516">
    <property type="entry name" value="SEC14"/>
    <property type="match status" value="1"/>
</dbReference>
<feature type="non-terminal residue" evidence="3">
    <location>
        <position position="436"/>
    </location>
</feature>
<dbReference type="CDD" id="cd00170">
    <property type="entry name" value="SEC14"/>
    <property type="match status" value="1"/>
</dbReference>
<feature type="compositionally biased region" description="Polar residues" evidence="1">
    <location>
        <begin position="71"/>
        <end position="82"/>
    </location>
</feature>
<comment type="caution">
    <text evidence="3">The sequence shown here is derived from an EMBL/GenBank/DDBJ whole genome shotgun (WGS) entry which is preliminary data.</text>
</comment>
<feature type="domain" description="CRAL-TRIO" evidence="2">
    <location>
        <begin position="180"/>
        <end position="344"/>
    </location>
</feature>
<dbReference type="Gene3D" id="3.40.525.10">
    <property type="entry name" value="CRAL-TRIO lipid binding domain"/>
    <property type="match status" value="1"/>
</dbReference>
<dbReference type="OrthoDB" id="43460at2759"/>
<name>A0A9W7YAA4_9FUNG</name>
<dbReference type="AlphaFoldDB" id="A0A9W7YAA4"/>
<feature type="compositionally biased region" description="Low complexity" evidence="1">
    <location>
        <begin position="1"/>
        <end position="17"/>
    </location>
</feature>
<dbReference type="Pfam" id="PF00650">
    <property type="entry name" value="CRAL_TRIO"/>
    <property type="match status" value="1"/>
</dbReference>